<organism evidence="4 5">
    <name type="scientific">Flavivirga jejuensis</name>
    <dbReference type="NCBI Taxonomy" id="870487"/>
    <lineage>
        <taxon>Bacteria</taxon>
        <taxon>Pseudomonadati</taxon>
        <taxon>Bacteroidota</taxon>
        <taxon>Flavobacteriia</taxon>
        <taxon>Flavobacteriales</taxon>
        <taxon>Flavobacteriaceae</taxon>
        <taxon>Flavivirga</taxon>
    </lineage>
</organism>
<dbReference type="EMBL" id="JAUOEL010000001">
    <property type="protein sequence ID" value="MDO5973244.1"/>
    <property type="molecule type" value="Genomic_DNA"/>
</dbReference>
<dbReference type="NCBIfam" id="TIGR04183">
    <property type="entry name" value="Por_Secre_tail"/>
    <property type="match status" value="1"/>
</dbReference>
<feature type="signal peptide" evidence="2">
    <location>
        <begin position="1"/>
        <end position="20"/>
    </location>
</feature>
<feature type="domain" description="Peptidase S74" evidence="3">
    <location>
        <begin position="210"/>
        <end position="308"/>
    </location>
</feature>
<dbReference type="RefSeq" id="WP_303300321.1">
    <property type="nucleotide sequence ID" value="NZ_BAABDA010000042.1"/>
</dbReference>
<evidence type="ECO:0000256" key="2">
    <source>
        <dbReference type="SAM" id="SignalP"/>
    </source>
</evidence>
<evidence type="ECO:0000313" key="4">
    <source>
        <dbReference type="EMBL" id="MDO5973244.1"/>
    </source>
</evidence>
<evidence type="ECO:0000256" key="1">
    <source>
        <dbReference type="ARBA" id="ARBA00022729"/>
    </source>
</evidence>
<comment type="caution">
    <text evidence="4">The sequence shown here is derived from an EMBL/GenBank/DDBJ whole genome shotgun (WGS) entry which is preliminary data.</text>
</comment>
<dbReference type="InterPro" id="IPR026444">
    <property type="entry name" value="Secre_tail"/>
</dbReference>
<feature type="chain" id="PRO_5045254917" evidence="2">
    <location>
        <begin position="21"/>
        <end position="409"/>
    </location>
</feature>
<dbReference type="InterPro" id="IPR030392">
    <property type="entry name" value="S74_ICA"/>
</dbReference>
<name>A0ABT8WJA9_9FLAO</name>
<dbReference type="PROSITE" id="PS51688">
    <property type="entry name" value="ICA"/>
    <property type="match status" value="1"/>
</dbReference>
<evidence type="ECO:0000259" key="3">
    <source>
        <dbReference type="PROSITE" id="PS51688"/>
    </source>
</evidence>
<dbReference type="Pfam" id="PF18962">
    <property type="entry name" value="Por_Secre_tail"/>
    <property type="match status" value="1"/>
</dbReference>
<protein>
    <submittedName>
        <fullName evidence="4">Tail fiber domain-containing protein</fullName>
    </submittedName>
</protein>
<keyword evidence="5" id="KW-1185">Reference proteome</keyword>
<dbReference type="Proteomes" id="UP001176806">
    <property type="component" value="Unassembled WGS sequence"/>
</dbReference>
<sequence length="409" mass="44944">MKIKFIVSLSALLLSSLVFAQVNFSHIAPSSSGKAEHVSKFGVSDTSLDFLSLTNGTTYNGQFVPLFYARRAVDNRLVIGFNASISTARDNGSTPMMLFITEKDDTVYPNAPTGATFPWGNAQDGLSYPISIRPLFAWNNSSTRIMTISAQNNLGLGTASPTARLHTNGTVRFENIPTTTSNSYVLTTDSSGNVRRQLSSAFTGLGATFSDSKYKEDIVNVTGALESIMKLNGKSYSWKKEIETKKGISFTDKKQYGLIANEVEKIIPALTSIDEEGDYGINYLGLIPILIEAIKEQQNQIVSLQNQININFQKQNVDLINLKNTKIINISPNPSSDIIEVSLNIEDTVKDAKLITYDLNGKIMSSLNINDRNYNIKKSIHKDNFASGTYIISLFVNGKSIDSKKISIK</sequence>
<gene>
    <name evidence="4" type="ORF">Q4Q40_03535</name>
</gene>
<reference evidence="4" key="1">
    <citation type="submission" date="2023-07" db="EMBL/GenBank/DDBJ databases">
        <title>Two novel species in the genus Flavivirga.</title>
        <authorList>
            <person name="Kwon K."/>
        </authorList>
    </citation>
    <scope>NUCLEOTIDE SEQUENCE</scope>
    <source>
        <strain evidence="4">KACC 14158</strain>
    </source>
</reference>
<accession>A0ABT8WJA9</accession>
<proteinExistence type="predicted"/>
<keyword evidence="1 2" id="KW-0732">Signal</keyword>
<evidence type="ECO:0000313" key="5">
    <source>
        <dbReference type="Proteomes" id="UP001176806"/>
    </source>
</evidence>
<dbReference type="Pfam" id="PF13884">
    <property type="entry name" value="Peptidase_S74"/>
    <property type="match status" value="1"/>
</dbReference>